<feature type="compositionally biased region" description="Acidic residues" evidence="1">
    <location>
        <begin position="812"/>
        <end position="822"/>
    </location>
</feature>
<sequence length="1208" mass="130181">MDICSALIDLNFTLRGSVFRYGPSAFETSVGQIASQMRLGMPCSIWLIALHQPTPCTKPPHALLCCHYLTFIPPLSTSLAMGRKKSSNKTSKEPQKRGNPGIFQGGPLTVLDGWVPEYIKSRGNRSPFWAKFFGEWRTLYPPLDAAEQKELSVLRARLGIKAINIDLPNEGDSSLVPLEEEESAAQPVPAADAIATSISAEGPAPDTSSTANCELSPAAPVVETDTNSAVNCTPAAPVVETDANSAANRILDPAAPVVETEMSSSSVTATAIPPAEDINMSDSPVTIVPASSMETDTSSGAVATTEPVVGLDASGTATATVAPVVEGATNAPITSHDSKANGGNIDAATHSPQATSSSRVDVEKASSPEPASTEKKKKKNKNKNQRSEADNILIARGATDERLKTWFGTRAVKEKIVKNDDAAWSGLMSHFNKDHGKAPRRVPDFKVYGGQEEFQSKIDARIAERFGDDSEESRRLCQHVDVARELFEEESDETKKKIHEAADALYESRREEFEKRVSGEGLTKKEDIPVLREQMGAKLKALFEAIANATNTRISFVAIGYNDTSDDDAFFCNILTGTTPGPNPQKFNEWDPVGYKMHHILSFAEFVKACSRLEKGYTAAPPEHPAELVSACDEAADISNPTVGDSPDVASSSLPTTTVPTAMASSSSSSTQPHKRSSKEIDSGDDTPHSPTPELSSDDDQNIPKDSVDYGECGIKLLPGRRMGKFLAAELRNTSRQERTKKMLVFSKYTQKELNKEEQAAKQRFVTSMMDEDSEDDDEVLPVRSAKGKGKGKAKGKGKGKAKGKRKKLEDMELEDDEDDEPTPNRSKRQRIEDHTQNTEEHIIPISNSIYATPPSTQLPASTTTPDTEAGARVTATGTGNAQASASALISAAGDADVYATARSTGGATSTARAVARGAGQRSDSVTSANINVDTQSAPPSPAKAGLNPEVPGFSSTKPTVSQEPLSSPAKASLDLEAPHCSSTKPAVSQDNSPCPSPPPSTSLAKSTCPPRSSTRSSTQSSNITSRSSLSSSASGTPTWVQQMKDFLLSDISSSRWVQSIEAWEDLERAYGFATSRQTLPTVKRPDAVNFWTKRARRLADPPPATQGPKFGKEVSEWWDSMMPSWRRKVNGQWARDGEGDWGPVRCPGLNGLLSIMACLRWWLVQESSGSVQKASRSWQALFDDVCWVMEELKKSEEAPARKKTRSE</sequence>
<accession>A0AAW0B171</accession>
<feature type="region of interest" description="Disordered" evidence="1">
    <location>
        <begin position="639"/>
        <end position="708"/>
    </location>
</feature>
<dbReference type="AlphaFoldDB" id="A0AAW0B171"/>
<feature type="region of interest" description="Disordered" evidence="1">
    <location>
        <begin position="81"/>
        <end position="102"/>
    </location>
</feature>
<reference evidence="2 3" key="1">
    <citation type="submission" date="2024-01" db="EMBL/GenBank/DDBJ databases">
        <title>A draft genome for a cacao thread blight-causing isolate of Paramarasmius palmivorus.</title>
        <authorList>
            <person name="Baruah I.K."/>
            <person name="Bukari Y."/>
            <person name="Amoako-Attah I."/>
            <person name="Meinhardt L.W."/>
            <person name="Bailey B.A."/>
            <person name="Cohen S.P."/>
        </authorList>
    </citation>
    <scope>NUCLEOTIDE SEQUENCE [LARGE SCALE GENOMIC DNA]</scope>
    <source>
        <strain evidence="2 3">GH-12</strain>
    </source>
</reference>
<feature type="compositionally biased region" description="Basic residues" evidence="1">
    <location>
        <begin position="786"/>
        <end position="807"/>
    </location>
</feature>
<feature type="region of interest" description="Disordered" evidence="1">
    <location>
        <begin position="902"/>
        <end position="1037"/>
    </location>
</feature>
<evidence type="ECO:0000256" key="1">
    <source>
        <dbReference type="SAM" id="MobiDB-lite"/>
    </source>
</evidence>
<dbReference type="Proteomes" id="UP001383192">
    <property type="component" value="Unassembled WGS sequence"/>
</dbReference>
<feature type="compositionally biased region" description="Low complexity" evidence="1">
    <location>
        <begin position="902"/>
        <end position="920"/>
    </location>
</feature>
<protein>
    <submittedName>
        <fullName evidence="2">SERTA domain-containing protein 3</fullName>
    </submittedName>
</protein>
<feature type="compositionally biased region" description="Basic residues" evidence="1">
    <location>
        <begin position="375"/>
        <end position="384"/>
    </location>
</feature>
<feature type="compositionally biased region" description="Low complexity" evidence="1">
    <location>
        <begin position="1007"/>
        <end position="1037"/>
    </location>
</feature>
<feature type="region of interest" description="Disordered" evidence="1">
    <location>
        <begin position="754"/>
        <end position="885"/>
    </location>
</feature>
<feature type="compositionally biased region" description="Polar residues" evidence="1">
    <location>
        <begin position="639"/>
        <end position="664"/>
    </location>
</feature>
<feature type="compositionally biased region" description="Basic and acidic residues" evidence="1">
    <location>
        <begin position="678"/>
        <end position="688"/>
    </location>
</feature>
<dbReference type="EMBL" id="JAYKXP010000200">
    <property type="protein sequence ID" value="KAK7019753.1"/>
    <property type="molecule type" value="Genomic_DNA"/>
</dbReference>
<feature type="compositionally biased region" description="Polar residues" evidence="1">
    <location>
        <begin position="981"/>
        <end position="992"/>
    </location>
</feature>
<gene>
    <name evidence="2" type="primary">RBT1_40</name>
    <name evidence="2" type="ORF">VNI00_017950</name>
</gene>
<feature type="compositionally biased region" description="Basic and acidic residues" evidence="1">
    <location>
        <begin position="830"/>
        <end position="843"/>
    </location>
</feature>
<comment type="caution">
    <text evidence="2">The sequence shown here is derived from an EMBL/GenBank/DDBJ whole genome shotgun (WGS) entry which is preliminary data.</text>
</comment>
<organism evidence="2 3">
    <name type="scientific">Paramarasmius palmivorus</name>
    <dbReference type="NCBI Taxonomy" id="297713"/>
    <lineage>
        <taxon>Eukaryota</taxon>
        <taxon>Fungi</taxon>
        <taxon>Dikarya</taxon>
        <taxon>Basidiomycota</taxon>
        <taxon>Agaricomycotina</taxon>
        <taxon>Agaricomycetes</taxon>
        <taxon>Agaricomycetidae</taxon>
        <taxon>Agaricales</taxon>
        <taxon>Marasmiineae</taxon>
        <taxon>Marasmiaceae</taxon>
        <taxon>Paramarasmius</taxon>
    </lineage>
</organism>
<evidence type="ECO:0000313" key="2">
    <source>
        <dbReference type="EMBL" id="KAK7019753.1"/>
    </source>
</evidence>
<proteinExistence type="predicted"/>
<feature type="compositionally biased region" description="Polar residues" evidence="1">
    <location>
        <begin position="954"/>
        <end position="966"/>
    </location>
</feature>
<evidence type="ECO:0000313" key="3">
    <source>
        <dbReference type="Proteomes" id="UP001383192"/>
    </source>
</evidence>
<feature type="compositionally biased region" description="Acidic residues" evidence="1">
    <location>
        <begin position="770"/>
        <end position="780"/>
    </location>
</feature>
<feature type="region of interest" description="Disordered" evidence="1">
    <location>
        <begin position="328"/>
        <end position="393"/>
    </location>
</feature>
<feature type="compositionally biased region" description="Polar residues" evidence="1">
    <location>
        <begin position="846"/>
        <end position="867"/>
    </location>
</feature>
<keyword evidence="3" id="KW-1185">Reference proteome</keyword>
<name>A0AAW0B171_9AGAR</name>
<feature type="compositionally biased region" description="Polar residues" evidence="1">
    <location>
        <begin position="922"/>
        <end position="938"/>
    </location>
</feature>
<feature type="compositionally biased region" description="Polar residues" evidence="1">
    <location>
        <begin position="350"/>
        <end position="359"/>
    </location>
</feature>